<feature type="domain" description="SHC SH2" evidence="5">
    <location>
        <begin position="28"/>
        <end position="243"/>
    </location>
</feature>
<evidence type="ECO:0000256" key="2">
    <source>
        <dbReference type="ARBA" id="ARBA00022490"/>
    </source>
</evidence>
<dbReference type="InterPro" id="IPR045140">
    <property type="entry name" value="SHCBP1-like"/>
</dbReference>
<evidence type="ECO:0000313" key="6">
    <source>
        <dbReference type="EnsemblMetazoa" id="XP_037872293.1"/>
    </source>
</evidence>
<evidence type="ECO:0000256" key="1">
    <source>
        <dbReference type="ARBA" id="ARBA00004186"/>
    </source>
</evidence>
<name>A0A8R2M2C5_BOMMO</name>
<evidence type="ECO:0000259" key="4">
    <source>
        <dbReference type="Pfam" id="PF13229"/>
    </source>
</evidence>
<dbReference type="PANTHER" id="PTHR14695">
    <property type="entry name" value="SHC SH2-DOMAIN BINDING PROTEIN 1-RELATED"/>
    <property type="match status" value="1"/>
</dbReference>
<dbReference type="CTD" id="35298"/>
<dbReference type="EnsemblMetazoa" id="XM_038016364.1">
    <property type="protein sequence ID" value="XP_037872292.1"/>
    <property type="gene ID" value="LOC101743179"/>
</dbReference>
<dbReference type="GO" id="GO:0005819">
    <property type="term" value="C:spindle"/>
    <property type="evidence" value="ECO:0007669"/>
    <property type="project" value="UniProtKB-SubCell"/>
</dbReference>
<dbReference type="RefSeq" id="XP_037872291.1">
    <property type="nucleotide sequence ID" value="XM_038016363.2"/>
</dbReference>
<keyword evidence="3" id="KW-0206">Cytoskeleton</keyword>
<dbReference type="Proteomes" id="UP000005204">
    <property type="component" value="Unassembled WGS sequence"/>
</dbReference>
<dbReference type="GO" id="GO:0007283">
    <property type="term" value="P:spermatogenesis"/>
    <property type="evidence" value="ECO:0007669"/>
    <property type="project" value="TreeGrafter"/>
</dbReference>
<dbReference type="InterPro" id="IPR012334">
    <property type="entry name" value="Pectin_lyas_fold"/>
</dbReference>
<comment type="subcellular location">
    <subcellularLocation>
        <location evidence="1">Cytoplasm</location>
        <location evidence="1">Cytoskeleton</location>
        <location evidence="1">Spindle</location>
    </subcellularLocation>
</comment>
<dbReference type="RefSeq" id="XP_037872293.1">
    <property type="nucleotide sequence ID" value="XM_038016365.2"/>
</dbReference>
<dbReference type="InterPro" id="IPR039448">
    <property type="entry name" value="Beta_helix"/>
</dbReference>
<dbReference type="Pfam" id="PF13229">
    <property type="entry name" value="Beta_helix"/>
    <property type="match status" value="1"/>
</dbReference>
<organism evidence="6 7">
    <name type="scientific">Bombyx mori</name>
    <name type="common">Silk moth</name>
    <dbReference type="NCBI Taxonomy" id="7091"/>
    <lineage>
        <taxon>Eukaryota</taxon>
        <taxon>Metazoa</taxon>
        <taxon>Ecdysozoa</taxon>
        <taxon>Arthropoda</taxon>
        <taxon>Hexapoda</taxon>
        <taxon>Insecta</taxon>
        <taxon>Pterygota</taxon>
        <taxon>Neoptera</taxon>
        <taxon>Endopterygota</taxon>
        <taxon>Lepidoptera</taxon>
        <taxon>Glossata</taxon>
        <taxon>Ditrysia</taxon>
        <taxon>Bombycoidea</taxon>
        <taxon>Bombycidae</taxon>
        <taxon>Bombycinae</taxon>
        <taxon>Bombyx</taxon>
    </lineage>
</organism>
<keyword evidence="2" id="KW-0963">Cytoplasm</keyword>
<dbReference type="InterPro" id="IPR011050">
    <property type="entry name" value="Pectin_lyase_fold/virulence"/>
</dbReference>
<dbReference type="SUPFAM" id="SSF51126">
    <property type="entry name" value="Pectin lyase-like"/>
    <property type="match status" value="1"/>
</dbReference>
<evidence type="ECO:0000256" key="3">
    <source>
        <dbReference type="ARBA" id="ARBA00023212"/>
    </source>
</evidence>
<dbReference type="EnsemblMetazoa" id="XM_038016363.1">
    <property type="protein sequence ID" value="XP_037872291.1"/>
    <property type="gene ID" value="LOC101743179"/>
</dbReference>
<feature type="domain" description="Right handed beta helix" evidence="4">
    <location>
        <begin position="372"/>
        <end position="468"/>
    </location>
</feature>
<dbReference type="GO" id="GO:0007112">
    <property type="term" value="P:male meiosis cytokinesis"/>
    <property type="evidence" value="ECO:0007669"/>
    <property type="project" value="TreeGrafter"/>
</dbReference>
<dbReference type="PANTHER" id="PTHR14695:SF4">
    <property type="entry name" value="PROTEIN NESSUN DORMA"/>
    <property type="match status" value="1"/>
</dbReference>
<dbReference type="Pfam" id="PF23762">
    <property type="entry name" value="SHCBP_N"/>
    <property type="match status" value="1"/>
</dbReference>
<dbReference type="Gene3D" id="2.160.20.10">
    <property type="entry name" value="Single-stranded right-handed beta-helix, Pectin lyase-like"/>
    <property type="match status" value="1"/>
</dbReference>
<proteinExistence type="predicted"/>
<evidence type="ECO:0000313" key="7">
    <source>
        <dbReference type="Proteomes" id="UP000005204"/>
    </source>
</evidence>
<protein>
    <submittedName>
        <fullName evidence="6">Uncharacterized protein</fullName>
    </submittedName>
</protein>
<dbReference type="RefSeq" id="XP_037872292.1">
    <property type="nucleotide sequence ID" value="XM_038016364.2"/>
</dbReference>
<reference evidence="6" key="2">
    <citation type="submission" date="2022-06" db="UniProtKB">
        <authorList>
            <consortium name="EnsemblMetazoa"/>
        </authorList>
    </citation>
    <scope>IDENTIFICATION</scope>
    <source>
        <strain evidence="6">p50T (Dazao)</strain>
    </source>
</reference>
<dbReference type="AlphaFoldDB" id="A0A8R2M2C5"/>
<accession>A0A8R2M2C5</accession>
<evidence type="ECO:0000259" key="5">
    <source>
        <dbReference type="Pfam" id="PF23762"/>
    </source>
</evidence>
<keyword evidence="7" id="KW-1185">Reference proteome</keyword>
<dbReference type="InterPro" id="IPR057508">
    <property type="entry name" value="SHCBP-like_N"/>
</dbReference>
<dbReference type="EnsemblMetazoa" id="XM_038016365.1">
    <property type="protein sequence ID" value="XP_037872293.1"/>
    <property type="gene ID" value="LOC101743179"/>
</dbReference>
<dbReference type="KEGG" id="bmor:101743179"/>
<reference evidence="7" key="1">
    <citation type="journal article" date="2008" name="Insect Biochem. Mol. Biol.">
        <title>The genome of a lepidopteran model insect, the silkworm Bombyx mori.</title>
        <authorList>
            <consortium name="International Silkworm Genome Consortium"/>
        </authorList>
    </citation>
    <scope>NUCLEOTIDE SEQUENCE [LARGE SCALE GENOMIC DNA]</scope>
    <source>
        <strain evidence="7">p50T</strain>
    </source>
</reference>
<sequence>MPSVYTFSRSDNEILQELLKVFNTARGTAREQWSIQAELLVEPVGWDALWKLSKEFCKKFEVRYPCIAYVTVTSVDFENLSSSVDVLSVQHEAVTLPESVVDVPLVELWPTTKQREQCVNAATTAEFIDLLRFYYNDIWMPWDDQDDKILLPNTVEDRMQLWSDMHNGTIQHCVARSITLLRSSAIDAHNKLNVLDSSLCEEDVENDDDSLLPPNYISQCAELNARLDGLMSQWTLYENPLIREQYLAKMKHKWQKKKSKKNVVALWQGGSIFEFDEISKFLRSRLTNECTLTVMVSAEDGLTLEPEEVVVCSKHYEIPEMPLLQISICSYKGATLRATDMRSWLLMLSEDCRLRDLTLHCALVNTVLLMRAGTLHITNCAFLDDSKNAQSDFAQGIVAMSGAKILIEDCTFDNFYSGIVVHNGAQVELRNCIIKRCGVGIQMYWGARVELSATTIMDCAENSIRCEVEAGACSKYTDVKGLQIKTNCRIGSGNLSKEVLVVGQEATII</sequence>
<dbReference type="GeneID" id="101743179"/>